<feature type="compositionally biased region" description="Low complexity" evidence="4">
    <location>
        <begin position="87"/>
        <end position="107"/>
    </location>
</feature>
<dbReference type="InterPro" id="IPR015637">
    <property type="entry name" value="MUG/TDG"/>
</dbReference>
<dbReference type="OrthoDB" id="565731at2759"/>
<gene>
    <name evidence="6" type="ORF">PsYK624_053150</name>
</gene>
<dbReference type="GO" id="GO:0008263">
    <property type="term" value="F:pyrimidine-specific mismatch base pair DNA N-glycosylase activity"/>
    <property type="evidence" value="ECO:0007669"/>
    <property type="project" value="TreeGrafter"/>
</dbReference>
<keyword evidence="7" id="KW-1185">Reference proteome</keyword>
<sequence>MSENTLASILQQVDAVIKTELVADVTDLDLSTPPATASLRRSPRKRTATIRLTQESSDEDNTKGSTPKRTVRRKLAVKKEEDRDDVLPTALPAAKAKTASKRTAGARSTSASPRKVKREYAPPETYAHLDPLNDLLKEHLDVMFCGINPGKKSAEVGFHFAHSTNHFWRAIHLAGFTDRLLKPSEEAQLPTTYNVGLTDLVERPSAEQAELSLGDMHAGVPILLAKIVRYAPRVVCFVGKQIGETFLTEAASLSPPPLAPTPSADAGEASAKAKKPRTKKPKVEIGFAPYKVVHAPDAPVRETLFFVMPSTSARVTGYQLADKAKILRTLHDEVGRMRRGEGLDTGAMQVIAVPIGHAVSTV</sequence>
<comment type="caution">
    <text evidence="6">The sequence shown here is derived from an EMBL/GenBank/DDBJ whole genome shotgun (WGS) entry which is preliminary data.</text>
</comment>
<dbReference type="PANTHER" id="PTHR12159">
    <property type="entry name" value="G/T AND G/U MISMATCH-SPECIFIC DNA GLYCOSYLASE"/>
    <property type="match status" value="1"/>
</dbReference>
<evidence type="ECO:0000313" key="7">
    <source>
        <dbReference type="Proteomes" id="UP000703269"/>
    </source>
</evidence>
<feature type="domain" description="Uracil-DNA glycosylase-like" evidence="5">
    <location>
        <begin position="137"/>
        <end position="328"/>
    </location>
</feature>
<dbReference type="Proteomes" id="UP000703269">
    <property type="component" value="Unassembled WGS sequence"/>
</dbReference>
<evidence type="ECO:0000259" key="5">
    <source>
        <dbReference type="Pfam" id="PF03167"/>
    </source>
</evidence>
<name>A0A9P3G853_9APHY</name>
<evidence type="ECO:0000256" key="2">
    <source>
        <dbReference type="ARBA" id="ARBA00022801"/>
    </source>
</evidence>
<accession>A0A9P3G853</accession>
<dbReference type="CDD" id="cd10028">
    <property type="entry name" value="UDG-F2_TDG_MUG"/>
    <property type="match status" value="1"/>
</dbReference>
<dbReference type="SUPFAM" id="SSF52141">
    <property type="entry name" value="Uracil-DNA glycosylase-like"/>
    <property type="match status" value="1"/>
</dbReference>
<evidence type="ECO:0000256" key="3">
    <source>
        <dbReference type="ARBA" id="ARBA00023204"/>
    </source>
</evidence>
<evidence type="ECO:0000256" key="4">
    <source>
        <dbReference type="SAM" id="MobiDB-lite"/>
    </source>
</evidence>
<feature type="region of interest" description="Disordered" evidence="4">
    <location>
        <begin position="30"/>
        <end position="123"/>
    </location>
</feature>
<keyword evidence="2" id="KW-0378">Hydrolase</keyword>
<dbReference type="PANTHER" id="PTHR12159:SF9">
    <property type="entry name" value="G_T MISMATCH-SPECIFIC THYMINE DNA GLYCOSYLASE"/>
    <property type="match status" value="1"/>
</dbReference>
<proteinExistence type="predicted"/>
<keyword evidence="3" id="KW-0234">DNA repair</keyword>
<protein>
    <submittedName>
        <fullName evidence="6">Mismatch-specific DNA-glycosylase</fullName>
    </submittedName>
</protein>
<dbReference type="InterPro" id="IPR036895">
    <property type="entry name" value="Uracil-DNA_glycosylase-like_sf"/>
</dbReference>
<keyword evidence="1" id="KW-0227">DNA damage</keyword>
<organism evidence="6 7">
    <name type="scientific">Phanerochaete sordida</name>
    <dbReference type="NCBI Taxonomy" id="48140"/>
    <lineage>
        <taxon>Eukaryota</taxon>
        <taxon>Fungi</taxon>
        <taxon>Dikarya</taxon>
        <taxon>Basidiomycota</taxon>
        <taxon>Agaricomycotina</taxon>
        <taxon>Agaricomycetes</taxon>
        <taxon>Polyporales</taxon>
        <taxon>Phanerochaetaceae</taxon>
        <taxon>Phanerochaete</taxon>
    </lineage>
</organism>
<dbReference type="AlphaFoldDB" id="A0A9P3G853"/>
<feature type="region of interest" description="Disordered" evidence="4">
    <location>
        <begin position="253"/>
        <end position="278"/>
    </location>
</feature>
<evidence type="ECO:0000256" key="1">
    <source>
        <dbReference type="ARBA" id="ARBA00022763"/>
    </source>
</evidence>
<dbReference type="InterPro" id="IPR005122">
    <property type="entry name" value="Uracil-DNA_glycosylase-like"/>
</dbReference>
<evidence type="ECO:0000313" key="6">
    <source>
        <dbReference type="EMBL" id="GJE89220.1"/>
    </source>
</evidence>
<dbReference type="Gene3D" id="3.40.470.10">
    <property type="entry name" value="Uracil-DNA glycosylase-like domain"/>
    <property type="match status" value="1"/>
</dbReference>
<dbReference type="EMBL" id="BPQB01000012">
    <property type="protein sequence ID" value="GJE89220.1"/>
    <property type="molecule type" value="Genomic_DNA"/>
</dbReference>
<dbReference type="Pfam" id="PF03167">
    <property type="entry name" value="UDG"/>
    <property type="match status" value="1"/>
</dbReference>
<reference evidence="6 7" key="1">
    <citation type="submission" date="2021-08" db="EMBL/GenBank/DDBJ databases">
        <title>Draft Genome Sequence of Phanerochaete sordida strain YK-624.</title>
        <authorList>
            <person name="Mori T."/>
            <person name="Dohra H."/>
            <person name="Suzuki T."/>
            <person name="Kawagishi H."/>
            <person name="Hirai H."/>
        </authorList>
    </citation>
    <scope>NUCLEOTIDE SEQUENCE [LARGE SCALE GENOMIC DNA]</scope>
    <source>
        <strain evidence="6 7">YK-624</strain>
    </source>
</reference>
<dbReference type="GO" id="GO:0004844">
    <property type="term" value="F:uracil DNA N-glycosylase activity"/>
    <property type="evidence" value="ECO:0007669"/>
    <property type="project" value="TreeGrafter"/>
</dbReference>
<dbReference type="GO" id="GO:0006285">
    <property type="term" value="P:base-excision repair, AP site formation"/>
    <property type="evidence" value="ECO:0007669"/>
    <property type="project" value="InterPro"/>
</dbReference>